<feature type="non-terminal residue" evidence="2">
    <location>
        <position position="574"/>
    </location>
</feature>
<feature type="domain" description="Endonuclease/exonuclease/phosphatase" evidence="1">
    <location>
        <begin position="380"/>
        <end position="545"/>
    </location>
</feature>
<evidence type="ECO:0000259" key="1">
    <source>
        <dbReference type="Pfam" id="PF03372"/>
    </source>
</evidence>
<organism evidence="2">
    <name type="scientific">marine metagenome</name>
    <dbReference type="NCBI Taxonomy" id="408172"/>
    <lineage>
        <taxon>unclassified sequences</taxon>
        <taxon>metagenomes</taxon>
        <taxon>ecological metagenomes</taxon>
    </lineage>
</organism>
<dbReference type="SUPFAM" id="SSF56300">
    <property type="entry name" value="Metallo-dependent phosphatases"/>
    <property type="match status" value="1"/>
</dbReference>
<dbReference type="GO" id="GO:0009166">
    <property type="term" value="P:nucleotide catabolic process"/>
    <property type="evidence" value="ECO:0007669"/>
    <property type="project" value="InterPro"/>
</dbReference>
<dbReference type="PANTHER" id="PTHR11575">
    <property type="entry name" value="5'-NUCLEOTIDASE-RELATED"/>
    <property type="match status" value="1"/>
</dbReference>
<protein>
    <recommendedName>
        <fullName evidence="1">Endonuclease/exonuclease/phosphatase domain-containing protein</fullName>
    </recommendedName>
</protein>
<dbReference type="InterPro" id="IPR036691">
    <property type="entry name" value="Endo/exonu/phosph_ase_sf"/>
</dbReference>
<dbReference type="GO" id="GO:0030288">
    <property type="term" value="C:outer membrane-bounded periplasmic space"/>
    <property type="evidence" value="ECO:0007669"/>
    <property type="project" value="TreeGrafter"/>
</dbReference>
<proteinExistence type="predicted"/>
<name>A0A381W5G9_9ZZZZ</name>
<evidence type="ECO:0000313" key="2">
    <source>
        <dbReference type="EMBL" id="SVA47796.1"/>
    </source>
</evidence>
<dbReference type="SUPFAM" id="SSF56219">
    <property type="entry name" value="DNase I-like"/>
    <property type="match status" value="1"/>
</dbReference>
<dbReference type="Pfam" id="PF03372">
    <property type="entry name" value="Exo_endo_phos"/>
    <property type="match status" value="1"/>
</dbReference>
<gene>
    <name evidence="2" type="ORF">METZ01_LOCUS100650</name>
</gene>
<dbReference type="GO" id="GO:0016787">
    <property type="term" value="F:hydrolase activity"/>
    <property type="evidence" value="ECO:0007669"/>
    <property type="project" value="InterPro"/>
</dbReference>
<accession>A0A381W5G9</accession>
<dbReference type="EMBL" id="UINC01010771">
    <property type="protein sequence ID" value="SVA47796.1"/>
    <property type="molecule type" value="Genomic_DNA"/>
</dbReference>
<dbReference type="AlphaFoldDB" id="A0A381W5G9"/>
<sequence>MFNIVLSQTTKLHLVFTNDIHGSIHQIPARFMNPEFGPMMSGGAGAYRYVTKLRQEANQLGDEVLLLDGGNFFQGTPLGTLDGGETIIRWMNQMGYDALTPGLKDFDQGVANLKRLSKIANFPFLSGNIIEKETGQNLKWLTPIIYKQIGKIKIAIIGLTLDKIPELGFPENTKGLIFLPEVVSTQEQVKEAKDKGADIIIMLAHLGIPYNRDEEFETFISRLSRDEKLEKAKGLNAMELAHLVEGVDVIVTGGIAKGYDKPWEDPKTHTLIVQNYGNLSGIGHLELLFDQETKSISGYEFPTDRGMLITLLQDDILPDFEMATNIESWVDESKRKVENQFLNSSINPNKNVYLTNLKRLSKSDRFPVPNLGKPEQLEIVTWNLEWFPTSGDITLEAVAETIQEWGVDMVALQEIKDIHAFEKLTSFLPDHGYVLSKQSSFMDQAIIYRKDVITLLGQYEPFSFDDYYFAGRPPLMAKFVWHYENRQREFIVANLHLKCCGDGLYRRQKSLEQLHDLLARYFETGDENIIVVGDWNDQLTDIGTNQSFTTFLNDPEQFQFATMEIASDTAQASY</sequence>
<dbReference type="InterPro" id="IPR005135">
    <property type="entry name" value="Endo/exonuclease/phosphatase"/>
</dbReference>
<dbReference type="InterPro" id="IPR029052">
    <property type="entry name" value="Metallo-depent_PP-like"/>
</dbReference>
<dbReference type="Gene3D" id="3.60.21.10">
    <property type="match status" value="1"/>
</dbReference>
<dbReference type="InterPro" id="IPR006179">
    <property type="entry name" value="5_nucleotidase/apyrase"/>
</dbReference>
<reference evidence="2" key="1">
    <citation type="submission" date="2018-05" db="EMBL/GenBank/DDBJ databases">
        <authorList>
            <person name="Lanie J.A."/>
            <person name="Ng W.-L."/>
            <person name="Kazmierczak K.M."/>
            <person name="Andrzejewski T.M."/>
            <person name="Davidsen T.M."/>
            <person name="Wayne K.J."/>
            <person name="Tettelin H."/>
            <person name="Glass J.I."/>
            <person name="Rusch D."/>
            <person name="Podicherti R."/>
            <person name="Tsui H.-C.T."/>
            <person name="Winkler M.E."/>
        </authorList>
    </citation>
    <scope>NUCLEOTIDE SEQUENCE</scope>
</reference>
<dbReference type="PANTHER" id="PTHR11575:SF24">
    <property type="entry name" value="5'-NUCLEOTIDASE"/>
    <property type="match status" value="1"/>
</dbReference>
<dbReference type="Gene3D" id="3.60.10.10">
    <property type="entry name" value="Endonuclease/exonuclease/phosphatase"/>
    <property type="match status" value="1"/>
</dbReference>